<evidence type="ECO:0000313" key="1">
    <source>
        <dbReference type="EMBL" id="GAA4024319.1"/>
    </source>
</evidence>
<dbReference type="Pfam" id="PF14085">
    <property type="entry name" value="DUF4265"/>
    <property type="match status" value="1"/>
</dbReference>
<reference evidence="2" key="1">
    <citation type="journal article" date="2019" name="Int. J. Syst. Evol. Microbiol.">
        <title>The Global Catalogue of Microorganisms (GCM) 10K type strain sequencing project: providing services to taxonomists for standard genome sequencing and annotation.</title>
        <authorList>
            <consortium name="The Broad Institute Genomics Platform"/>
            <consortium name="The Broad Institute Genome Sequencing Center for Infectious Disease"/>
            <person name="Wu L."/>
            <person name="Ma J."/>
        </authorList>
    </citation>
    <scope>NUCLEOTIDE SEQUENCE [LARGE SCALE GENOMIC DNA]</scope>
    <source>
        <strain evidence="2">JCM 17225</strain>
    </source>
</reference>
<comment type="caution">
    <text evidence="1">The sequence shown here is derived from an EMBL/GenBank/DDBJ whole genome shotgun (WGS) entry which is preliminary data.</text>
</comment>
<sequence>MTDSLKRVKVFFDFFNTVLDEDYSESLCAAVVDEQKGYYALDNIPFFVESYSYKDVVYAIPEDGRLLVQDLIEESGHSTLQIISFKSDRISAVQKHLQTLGCSWEGSHLPNYFSVDVPAQVKYGPIKSYLKRQEKQEVLAYREACLAH</sequence>
<evidence type="ECO:0000313" key="2">
    <source>
        <dbReference type="Proteomes" id="UP001501469"/>
    </source>
</evidence>
<protein>
    <submittedName>
        <fullName evidence="1">DUF4265 domain-containing protein</fullName>
    </submittedName>
</protein>
<accession>A0ABP7TCJ6</accession>
<keyword evidence="2" id="KW-1185">Reference proteome</keyword>
<proteinExistence type="predicted"/>
<organism evidence="1 2">
    <name type="scientific">Hymenobacter glaciei</name>
    <dbReference type="NCBI Taxonomy" id="877209"/>
    <lineage>
        <taxon>Bacteria</taxon>
        <taxon>Pseudomonadati</taxon>
        <taxon>Bacteroidota</taxon>
        <taxon>Cytophagia</taxon>
        <taxon>Cytophagales</taxon>
        <taxon>Hymenobacteraceae</taxon>
        <taxon>Hymenobacter</taxon>
    </lineage>
</organism>
<dbReference type="RefSeq" id="WP_345049978.1">
    <property type="nucleotide sequence ID" value="NZ_BAABDK010000002.1"/>
</dbReference>
<dbReference type="Proteomes" id="UP001501469">
    <property type="component" value="Unassembled WGS sequence"/>
</dbReference>
<gene>
    <name evidence="1" type="ORF">GCM10022409_05370</name>
</gene>
<name>A0ABP7TCJ6_9BACT</name>
<dbReference type="InterPro" id="IPR025361">
    <property type="entry name" value="DUF4265"/>
</dbReference>
<dbReference type="EMBL" id="BAABDK010000002">
    <property type="protein sequence ID" value="GAA4024319.1"/>
    <property type="molecule type" value="Genomic_DNA"/>
</dbReference>